<keyword evidence="14" id="KW-1185">Reference proteome</keyword>
<dbReference type="Gene3D" id="3.80.10.10">
    <property type="entry name" value="Ribonuclease Inhibitor"/>
    <property type="match status" value="1"/>
</dbReference>
<evidence type="ECO:0000256" key="3">
    <source>
        <dbReference type="ARBA" id="ARBA00022614"/>
    </source>
</evidence>
<proteinExistence type="predicted"/>
<dbReference type="InterPro" id="IPR032675">
    <property type="entry name" value="LRR_dom_sf"/>
</dbReference>
<evidence type="ECO:0000256" key="9">
    <source>
        <dbReference type="ARBA" id="ARBA00023170"/>
    </source>
</evidence>
<dbReference type="PANTHER" id="PTHR24372">
    <property type="entry name" value="GLYCOPROTEIN HORMONE RECEPTOR"/>
    <property type="match status" value="1"/>
</dbReference>
<keyword evidence="5" id="KW-0677">Repeat</keyword>
<dbReference type="GO" id="GO:0005886">
    <property type="term" value="C:plasma membrane"/>
    <property type="evidence" value="ECO:0007669"/>
    <property type="project" value="UniProtKB-SubCell"/>
</dbReference>
<dbReference type="SUPFAM" id="SSF81321">
    <property type="entry name" value="Family A G protein-coupled receptor-like"/>
    <property type="match status" value="1"/>
</dbReference>
<dbReference type="Pfam" id="PF00001">
    <property type="entry name" value="7tm_1"/>
    <property type="match status" value="1"/>
</dbReference>
<dbReference type="SUPFAM" id="SSF52058">
    <property type="entry name" value="L domain-like"/>
    <property type="match status" value="1"/>
</dbReference>
<dbReference type="PANTHER" id="PTHR24372:SF77">
    <property type="entry name" value="G-PROTEIN COUPLED RECEPTORS FAMILY 1 PROFILE DOMAIN-CONTAINING PROTEIN"/>
    <property type="match status" value="1"/>
</dbReference>
<protein>
    <recommendedName>
        <fullName evidence="12">G-protein coupled receptors family 1 profile domain-containing protein</fullName>
    </recommendedName>
</protein>
<evidence type="ECO:0000256" key="5">
    <source>
        <dbReference type="ARBA" id="ARBA00022737"/>
    </source>
</evidence>
<evidence type="ECO:0000256" key="1">
    <source>
        <dbReference type="ARBA" id="ARBA00004651"/>
    </source>
</evidence>
<keyword evidence="10" id="KW-0807">Transducer</keyword>
<feature type="non-terminal residue" evidence="13">
    <location>
        <position position="1"/>
    </location>
</feature>
<evidence type="ECO:0000256" key="4">
    <source>
        <dbReference type="ARBA" id="ARBA00022692"/>
    </source>
</evidence>
<keyword evidence="8 11" id="KW-0472">Membrane</keyword>
<evidence type="ECO:0000256" key="10">
    <source>
        <dbReference type="ARBA" id="ARBA00023224"/>
    </source>
</evidence>
<organism evidence="13 14">
    <name type="scientific">Pocillopora meandrina</name>
    <dbReference type="NCBI Taxonomy" id="46732"/>
    <lineage>
        <taxon>Eukaryota</taxon>
        <taxon>Metazoa</taxon>
        <taxon>Cnidaria</taxon>
        <taxon>Anthozoa</taxon>
        <taxon>Hexacorallia</taxon>
        <taxon>Scleractinia</taxon>
        <taxon>Astrocoeniina</taxon>
        <taxon>Pocilloporidae</taxon>
        <taxon>Pocillopora</taxon>
    </lineage>
</organism>
<dbReference type="AlphaFoldDB" id="A0AAU9XXT6"/>
<feature type="domain" description="G-protein coupled receptors family 1 profile" evidence="12">
    <location>
        <begin position="227"/>
        <end position="480"/>
    </location>
</feature>
<feature type="transmembrane region" description="Helical" evidence="11">
    <location>
        <begin position="330"/>
        <end position="355"/>
    </location>
</feature>
<evidence type="ECO:0000256" key="11">
    <source>
        <dbReference type="SAM" id="Phobius"/>
    </source>
</evidence>
<evidence type="ECO:0000256" key="7">
    <source>
        <dbReference type="ARBA" id="ARBA00023040"/>
    </source>
</evidence>
<dbReference type="Proteomes" id="UP001159428">
    <property type="component" value="Unassembled WGS sequence"/>
</dbReference>
<name>A0AAU9XXT6_9CNID</name>
<dbReference type="GO" id="GO:0009755">
    <property type="term" value="P:hormone-mediated signaling pathway"/>
    <property type="evidence" value="ECO:0007669"/>
    <property type="project" value="TreeGrafter"/>
</dbReference>
<keyword evidence="9" id="KW-0675">Receptor</keyword>
<keyword evidence="7" id="KW-0297">G-protein coupled receptor</keyword>
<evidence type="ECO:0000259" key="12">
    <source>
        <dbReference type="PROSITE" id="PS50262"/>
    </source>
</evidence>
<evidence type="ECO:0000256" key="8">
    <source>
        <dbReference type="ARBA" id="ARBA00023136"/>
    </source>
</evidence>
<dbReference type="PROSITE" id="PS50262">
    <property type="entry name" value="G_PROTEIN_RECEP_F1_2"/>
    <property type="match status" value="1"/>
</dbReference>
<sequence>IFLSPSFTTSVTEMCVTPVCRCSSYLSYNVTVICHTDDVKNDLNHSIKKPEEIVALTVVDDNATNIPEGTFVKFINLKYLELKFKNLKTWNGNISRELPSLEAISLVTENTFVPPSHVLKASSLQRISGVTWSSACNNKTLIKNQTHSNVTLFKKGVYDIYPKSRCRGSRYLVESISRLFAKYGFVIAFDEKCFTSEVTVIPMHRCWDSANEALYIEYLLTPLIIIFNLTVFFTMSTTKTLRKLPCMLLVANLALSDFFLGVYTLAITSSRHAMTYQAFVGVMSSLCPAIGFVWVVGQFAAALSSLLLTTERYIAIIFSMRPSISVTAKVCLYCMAASWAIAVFMASLPFLGVGTYTTTTFCLPIQPAKGIPHSFAYSASVVAIGVLLYIITIPMYLHIFVHVRNSGNQMGIKRDGKLAKKISILVTSNLMFFLVPVFIGVLWLMTQTFNKVSLTTREILVGSLTTVCFSINSFLNPLLYAFRDRRFRVTLKHRLHRLIHPNTTFVQHVSYRSAADTRSNAGNTIKLK</sequence>
<gene>
    <name evidence="13" type="ORF">PMEA_00032746</name>
</gene>
<feature type="transmembrane region" description="Helical" evidence="11">
    <location>
        <begin position="213"/>
        <end position="234"/>
    </location>
</feature>
<dbReference type="InterPro" id="IPR000276">
    <property type="entry name" value="GPCR_Rhodpsn"/>
</dbReference>
<feature type="transmembrane region" description="Helical" evidence="11">
    <location>
        <begin position="422"/>
        <end position="444"/>
    </location>
</feature>
<feature type="transmembrane region" description="Helical" evidence="11">
    <location>
        <begin position="459"/>
        <end position="482"/>
    </location>
</feature>
<dbReference type="EMBL" id="CALNXJ010000078">
    <property type="protein sequence ID" value="CAH3161165.1"/>
    <property type="molecule type" value="Genomic_DNA"/>
</dbReference>
<evidence type="ECO:0000313" key="13">
    <source>
        <dbReference type="EMBL" id="CAH3161165.1"/>
    </source>
</evidence>
<accession>A0AAU9XXT6</accession>
<keyword evidence="6 11" id="KW-1133">Transmembrane helix</keyword>
<dbReference type="PRINTS" id="PR00237">
    <property type="entry name" value="GPCRRHODOPSN"/>
</dbReference>
<evidence type="ECO:0000256" key="2">
    <source>
        <dbReference type="ARBA" id="ARBA00022475"/>
    </source>
</evidence>
<dbReference type="GO" id="GO:0008528">
    <property type="term" value="F:G protein-coupled peptide receptor activity"/>
    <property type="evidence" value="ECO:0007669"/>
    <property type="project" value="TreeGrafter"/>
</dbReference>
<keyword evidence="3" id="KW-0433">Leucine-rich repeat</keyword>
<feature type="transmembrane region" description="Helical" evidence="11">
    <location>
        <begin position="246"/>
        <end position="266"/>
    </location>
</feature>
<feature type="transmembrane region" description="Helical" evidence="11">
    <location>
        <begin position="278"/>
        <end position="309"/>
    </location>
</feature>
<dbReference type="InterPro" id="IPR017452">
    <property type="entry name" value="GPCR_Rhodpsn_7TM"/>
</dbReference>
<keyword evidence="4 11" id="KW-0812">Transmembrane</keyword>
<dbReference type="GO" id="GO:0007189">
    <property type="term" value="P:adenylate cyclase-activating G protein-coupled receptor signaling pathway"/>
    <property type="evidence" value="ECO:0007669"/>
    <property type="project" value="TreeGrafter"/>
</dbReference>
<reference evidence="13 14" key="1">
    <citation type="submission" date="2022-05" db="EMBL/GenBank/DDBJ databases">
        <authorList>
            <consortium name="Genoscope - CEA"/>
            <person name="William W."/>
        </authorList>
    </citation>
    <scope>NUCLEOTIDE SEQUENCE [LARGE SCALE GENOMIC DNA]</scope>
</reference>
<evidence type="ECO:0000256" key="6">
    <source>
        <dbReference type="ARBA" id="ARBA00022989"/>
    </source>
</evidence>
<feature type="transmembrane region" description="Helical" evidence="11">
    <location>
        <begin position="375"/>
        <end position="401"/>
    </location>
</feature>
<dbReference type="Gene3D" id="1.20.1070.10">
    <property type="entry name" value="Rhodopsin 7-helix transmembrane proteins"/>
    <property type="match status" value="1"/>
</dbReference>
<keyword evidence="2" id="KW-1003">Cell membrane</keyword>
<comment type="subcellular location">
    <subcellularLocation>
        <location evidence="1">Cell membrane</location>
        <topology evidence="1">Multi-pass membrane protein</topology>
    </subcellularLocation>
</comment>
<comment type="caution">
    <text evidence="13">The sequence shown here is derived from an EMBL/GenBank/DDBJ whole genome shotgun (WGS) entry which is preliminary data.</text>
</comment>
<evidence type="ECO:0000313" key="14">
    <source>
        <dbReference type="Proteomes" id="UP001159428"/>
    </source>
</evidence>